<name>A0A067CZD9_SAPPC</name>
<sequence length="793" mass="87276">MASVSGCDEMEGHLHVRAKTLNVWKKRRFVLTGSTLQYFSIAPEAKPKTISSLAFSSLSKAKAKLSKPTKTTDRIYDMAGCSIKTVHEYLSSRPFTFQVASPSFFLLLHADTMEEMGAWIRCLRAAAPPIDRLPFASPTSLLSPTSTMIKVAAQSSDDDIFEFGIATAMDIITCLQHGRFHSDRLVIYSSTFLGKKQLARGSVLIAINGHSVIECSSKDVHTKLTSLALPSTLQFLRCRPKAGVLRCQSYESLGSMLKLTTSGTALMGWRDVACEIDGDLFVCARFLSTATLAMAKWSQSILPSDNSVGSSSSTTSSSSDASRPVSASKANVPLAGCSVRLVHEVLAGRPFCFLLSHSPANVQQEVPLLFQASSQEDMLQWLGALVHAIDLANGVVVGGGVNCSPLPTAIQNAHATAFFPPEIDEQTTNPSLTRALHAQGDLVFEKPVVPMVTNDELVRLLLFCQQEARYTEALQVLLQEPAARSTYWPQLFAWGLATPTVSTPDQLEALVHLPISDEDAIQLQKDVPRTMSWMASSEGAPLNTVRAPPERLMSLHRILHAFIASTHVQYLQGMNGIAFLLLELMDGDEVRVYQYLEAMVHHILPSIFDASDEVSALVQTGQHLESMMRMYLPTLTALFDDVGLPVFLLAYKWFPTLFSDVSLQANRKHNQLQYDTLLCIWDICLLMGIEGMYCVSMALFASAEPSIRALGSGCLAEEVSHAFIHVLSTLSCHDLILHVSEVIETCRHPLLLQWRNAHHRRVHRPIHVKDLDTGQVFGVEGAYLYPLDHTEPQ</sequence>
<dbReference type="OMA" id="RMDWKEQ"/>
<dbReference type="SUPFAM" id="SSF50729">
    <property type="entry name" value="PH domain-like"/>
    <property type="match status" value="2"/>
</dbReference>
<dbReference type="OrthoDB" id="165315at2759"/>
<organism evidence="4 5">
    <name type="scientific">Saprolegnia parasitica (strain CBS 223.65)</name>
    <dbReference type="NCBI Taxonomy" id="695850"/>
    <lineage>
        <taxon>Eukaryota</taxon>
        <taxon>Sar</taxon>
        <taxon>Stramenopiles</taxon>
        <taxon>Oomycota</taxon>
        <taxon>Saprolegniomycetes</taxon>
        <taxon>Saprolegniales</taxon>
        <taxon>Saprolegniaceae</taxon>
        <taxon>Saprolegnia</taxon>
    </lineage>
</organism>
<dbReference type="SMART" id="SM00233">
    <property type="entry name" value="PH"/>
    <property type="match status" value="2"/>
</dbReference>
<dbReference type="InterPro" id="IPR035969">
    <property type="entry name" value="Rab-GAP_TBC_sf"/>
</dbReference>
<dbReference type="AlphaFoldDB" id="A0A067CZD9"/>
<dbReference type="SUPFAM" id="SSF47923">
    <property type="entry name" value="Ypt/Rab-GAP domain of gyp1p"/>
    <property type="match status" value="2"/>
</dbReference>
<dbReference type="GO" id="GO:0005096">
    <property type="term" value="F:GTPase activator activity"/>
    <property type="evidence" value="ECO:0007669"/>
    <property type="project" value="TreeGrafter"/>
</dbReference>
<proteinExistence type="predicted"/>
<dbReference type="PANTHER" id="PTHR22957:SF657">
    <property type="entry name" value="PH DOMAIN-CONTAINING PROTEIN"/>
    <property type="match status" value="1"/>
</dbReference>
<dbReference type="Gene3D" id="1.10.8.270">
    <property type="entry name" value="putative rabgap domain of human tbc1 domain family member 14 like domains"/>
    <property type="match status" value="1"/>
</dbReference>
<evidence type="ECO:0000313" key="4">
    <source>
        <dbReference type="EMBL" id="KDO34620.1"/>
    </source>
</evidence>
<dbReference type="GeneID" id="24123317"/>
<evidence type="ECO:0000259" key="2">
    <source>
        <dbReference type="PROSITE" id="PS50003"/>
    </source>
</evidence>
<feature type="domain" description="PH" evidence="2">
    <location>
        <begin position="351"/>
        <end position="390"/>
    </location>
</feature>
<evidence type="ECO:0000313" key="5">
    <source>
        <dbReference type="Proteomes" id="UP000030745"/>
    </source>
</evidence>
<protein>
    <recommendedName>
        <fullName evidence="6">Rab-GAP TBC domain-containing protein</fullName>
    </recommendedName>
</protein>
<reference evidence="4 5" key="1">
    <citation type="journal article" date="2013" name="PLoS Genet.">
        <title>Distinctive expansion of potential virulence genes in the genome of the oomycete fish pathogen Saprolegnia parasitica.</title>
        <authorList>
            <person name="Jiang R.H."/>
            <person name="de Bruijn I."/>
            <person name="Haas B.J."/>
            <person name="Belmonte R."/>
            <person name="Lobach L."/>
            <person name="Christie J."/>
            <person name="van den Ackerveken G."/>
            <person name="Bottin A."/>
            <person name="Bulone V."/>
            <person name="Diaz-Moreno S.M."/>
            <person name="Dumas B."/>
            <person name="Fan L."/>
            <person name="Gaulin E."/>
            <person name="Govers F."/>
            <person name="Grenville-Briggs L.J."/>
            <person name="Horner N.R."/>
            <person name="Levin J.Z."/>
            <person name="Mammella M."/>
            <person name="Meijer H.J."/>
            <person name="Morris P."/>
            <person name="Nusbaum C."/>
            <person name="Oome S."/>
            <person name="Phillips A.J."/>
            <person name="van Rooyen D."/>
            <person name="Rzeszutek E."/>
            <person name="Saraiva M."/>
            <person name="Secombes C.J."/>
            <person name="Seidl M.F."/>
            <person name="Snel B."/>
            <person name="Stassen J.H."/>
            <person name="Sykes S."/>
            <person name="Tripathy S."/>
            <person name="van den Berg H."/>
            <person name="Vega-Arreguin J.C."/>
            <person name="Wawra S."/>
            <person name="Young S.K."/>
            <person name="Zeng Q."/>
            <person name="Dieguez-Uribeondo J."/>
            <person name="Russ C."/>
            <person name="Tyler B.M."/>
            <person name="van West P."/>
        </authorList>
    </citation>
    <scope>NUCLEOTIDE SEQUENCE [LARGE SCALE GENOMIC DNA]</scope>
    <source>
        <strain evidence="4 5">CBS 223.65</strain>
    </source>
</reference>
<dbReference type="PROSITE" id="PS50086">
    <property type="entry name" value="TBC_RABGAP"/>
    <property type="match status" value="1"/>
</dbReference>
<dbReference type="InterPro" id="IPR011993">
    <property type="entry name" value="PH-like_dom_sf"/>
</dbReference>
<feature type="region of interest" description="Disordered" evidence="1">
    <location>
        <begin position="303"/>
        <end position="325"/>
    </location>
</feature>
<dbReference type="PANTHER" id="PTHR22957">
    <property type="entry name" value="TBC1 DOMAIN FAMILY MEMBER GTPASE-ACTIVATING PROTEIN"/>
    <property type="match status" value="1"/>
</dbReference>
<feature type="domain" description="Rab-GAP TBC" evidence="3">
    <location>
        <begin position="478"/>
        <end position="688"/>
    </location>
</feature>
<dbReference type="RefSeq" id="XP_012194296.1">
    <property type="nucleotide sequence ID" value="XM_012338906.1"/>
</dbReference>
<dbReference type="Pfam" id="PF00566">
    <property type="entry name" value="RabGAP-TBC"/>
    <property type="match status" value="1"/>
</dbReference>
<dbReference type="Gene3D" id="2.30.29.30">
    <property type="entry name" value="Pleckstrin-homology domain (PH domain)/Phosphotyrosine-binding domain (PTB)"/>
    <property type="match status" value="2"/>
</dbReference>
<feature type="domain" description="PH" evidence="2">
    <location>
        <begin position="7"/>
        <end position="128"/>
    </location>
</feature>
<keyword evidence="5" id="KW-1185">Reference proteome</keyword>
<evidence type="ECO:0000259" key="3">
    <source>
        <dbReference type="PROSITE" id="PS50086"/>
    </source>
</evidence>
<evidence type="ECO:0000256" key="1">
    <source>
        <dbReference type="SAM" id="MobiDB-lite"/>
    </source>
</evidence>
<dbReference type="InterPro" id="IPR000195">
    <property type="entry name" value="Rab-GAP-TBC_dom"/>
</dbReference>
<dbReference type="STRING" id="695850.A0A067CZD9"/>
<dbReference type="InterPro" id="IPR001849">
    <property type="entry name" value="PH_domain"/>
</dbReference>
<gene>
    <name evidence="4" type="ORF">SPRG_00683</name>
</gene>
<dbReference type="Pfam" id="PF00169">
    <property type="entry name" value="PH"/>
    <property type="match status" value="2"/>
</dbReference>
<dbReference type="CDD" id="cd00821">
    <property type="entry name" value="PH"/>
    <property type="match status" value="1"/>
</dbReference>
<dbReference type="VEuPathDB" id="FungiDB:SPRG_00683"/>
<dbReference type="Proteomes" id="UP000030745">
    <property type="component" value="Unassembled WGS sequence"/>
</dbReference>
<dbReference type="Gene3D" id="1.10.472.80">
    <property type="entry name" value="Ypt/Rab-GAP domain of gyp1p, domain 3"/>
    <property type="match status" value="1"/>
</dbReference>
<dbReference type="SMART" id="SM00164">
    <property type="entry name" value="TBC"/>
    <property type="match status" value="1"/>
</dbReference>
<dbReference type="KEGG" id="spar:SPRG_00683"/>
<dbReference type="EMBL" id="KK583190">
    <property type="protein sequence ID" value="KDO34620.1"/>
    <property type="molecule type" value="Genomic_DNA"/>
</dbReference>
<evidence type="ECO:0008006" key="6">
    <source>
        <dbReference type="Google" id="ProtNLM"/>
    </source>
</evidence>
<dbReference type="PROSITE" id="PS50003">
    <property type="entry name" value="PH_DOMAIN"/>
    <property type="match status" value="2"/>
</dbReference>
<accession>A0A067CZD9</accession>